<feature type="compositionally biased region" description="Gly residues" evidence="1">
    <location>
        <begin position="991"/>
        <end position="1007"/>
    </location>
</feature>
<feature type="compositionally biased region" description="Low complexity" evidence="1">
    <location>
        <begin position="1020"/>
        <end position="1029"/>
    </location>
</feature>
<proteinExistence type="predicted"/>
<name>A0AAD7UV06_9FUNG</name>
<dbReference type="AlphaFoldDB" id="A0AAD7UV06"/>
<comment type="caution">
    <text evidence="2">The sequence shown here is derived from an EMBL/GenBank/DDBJ whole genome shotgun (WGS) entry which is preliminary data.</text>
</comment>
<sequence length="1038" mass="120111">MSQHRNAYTLDHLHELNDYVQLVQILRNRLDDSQVDISFEVLYQLIDRLVVRDTRHASDNVLRGLLDIANESIIRPNQDVMTSLSALPATYNNTPFPQNTTVYYVRSLPLTIEQLHQIMERYHHHYADNLFYESMHAFIQAHVDQPGTQVWIRYVGATSNTTPATRLQDDLDAARVVGRRRFNNFYRTMTDMDIHSQFQVHEIFPLRVQGLFGQRGPNQEVLDATERFLIHLLDRNFLLNSQPGGYFISYQPLAQDQQFIHTINAAYAYDHCTVLRQVQVARREFNQDVVAAFDQYTAQLTQHDEALANSITQQYLQSVYQQTTPHAAQQFQHDRTGIIFTPLILFGKDVTRHDFSTASGFYDSRSGTVTRDFIDSILSATLHGEGVEGGDEERQLLQPAMINLWPIPRHRFLWELHINHAATLLDILRPLVLVTFSFEVARVARSNFHGRHSLSREGYRQLAGEARICNYDMTFNYDTEPENAEPAQHWCVVVYHNDPGNANYGSVNPIITRFMHLCWVRTIILLNTCLDFLQNPNLVTAAPGSRMFSEQLLQASQDREPAELTASLEQARDALNEYRTNDARDKHMAFAIRNEGVVDFRNRGDIGEISQATLRSRIDMWGVSAARGSQERIQQYAALIRHDYPDLYSSPSFTHNRAAFRNWFIYVMNDNINILQSFLRRVQEETTPTSEGLPPGLVRYLLQVCQRPPEWPLGDDTWINVKELRDIAMEGARQRFVDRNGAPTGRRQDPAAARDLRNRYLQSIGNVPYHLFNMCELHVGSRKARFRVIVDGQERYETNGIYVGQAIQNVGPTVYIDYDPQVTRHGLVFKDEHGDLLPTRQNPTIIYDHSLVWHSKDSYFRTFINTLHHHNIQPRQQVLEEADFNEGFTLERVLKPYWMDVCRTNHHDVYLHAADSFDNAADFETEILDYIDNHGRGIDFLVWHELLSNRRHGMVTISCAWRDMLRKYGLEIEQLQDDRGVKQWRLPRYPGEGGGMQEEVAGRGGGRQLRARDYSRSSRRYSQPPGTRPRGSRRGTED</sequence>
<evidence type="ECO:0000313" key="3">
    <source>
        <dbReference type="Proteomes" id="UP001234581"/>
    </source>
</evidence>
<dbReference type="RefSeq" id="XP_058337879.1">
    <property type="nucleotide sequence ID" value="XM_058491314.1"/>
</dbReference>
<dbReference type="GeneID" id="83218747"/>
<organism evidence="2 3">
    <name type="scientific">Lichtheimia ornata</name>
    <dbReference type="NCBI Taxonomy" id="688661"/>
    <lineage>
        <taxon>Eukaryota</taxon>
        <taxon>Fungi</taxon>
        <taxon>Fungi incertae sedis</taxon>
        <taxon>Mucoromycota</taxon>
        <taxon>Mucoromycotina</taxon>
        <taxon>Mucoromycetes</taxon>
        <taxon>Mucorales</taxon>
        <taxon>Lichtheimiaceae</taxon>
        <taxon>Lichtheimia</taxon>
    </lineage>
</organism>
<keyword evidence="3" id="KW-1185">Reference proteome</keyword>
<evidence type="ECO:0000256" key="1">
    <source>
        <dbReference type="SAM" id="MobiDB-lite"/>
    </source>
</evidence>
<dbReference type="EMBL" id="JARTCD010000088">
    <property type="protein sequence ID" value="KAJ8652965.1"/>
    <property type="molecule type" value="Genomic_DNA"/>
</dbReference>
<protein>
    <submittedName>
        <fullName evidence="2">Uncharacterized protein</fullName>
    </submittedName>
</protein>
<evidence type="ECO:0000313" key="2">
    <source>
        <dbReference type="EMBL" id="KAJ8652965.1"/>
    </source>
</evidence>
<accession>A0AAD7UV06</accession>
<gene>
    <name evidence="2" type="ORF">O0I10_011346</name>
</gene>
<reference evidence="2 3" key="1">
    <citation type="submission" date="2023-03" db="EMBL/GenBank/DDBJ databases">
        <title>Genome sequence of Lichtheimia ornata CBS 291.66.</title>
        <authorList>
            <person name="Mohabir J.T."/>
            <person name="Shea T.P."/>
            <person name="Kurbessoian T."/>
            <person name="Berby B."/>
            <person name="Fontaine J."/>
            <person name="Livny J."/>
            <person name="Gnirke A."/>
            <person name="Stajich J.E."/>
            <person name="Cuomo C.A."/>
        </authorList>
    </citation>
    <scope>NUCLEOTIDE SEQUENCE [LARGE SCALE GENOMIC DNA]</scope>
    <source>
        <strain evidence="2">CBS 291.66</strain>
    </source>
</reference>
<dbReference type="Proteomes" id="UP001234581">
    <property type="component" value="Unassembled WGS sequence"/>
</dbReference>
<feature type="region of interest" description="Disordered" evidence="1">
    <location>
        <begin position="986"/>
        <end position="1038"/>
    </location>
</feature>